<evidence type="ECO:0000313" key="3">
    <source>
        <dbReference type="Proteomes" id="UP001365128"/>
    </source>
</evidence>
<feature type="signal peptide" evidence="1">
    <location>
        <begin position="1"/>
        <end position="16"/>
    </location>
</feature>
<dbReference type="Proteomes" id="UP001365128">
    <property type="component" value="Unassembled WGS sequence"/>
</dbReference>
<proteinExistence type="predicted"/>
<evidence type="ECO:0000256" key="1">
    <source>
        <dbReference type="SAM" id="SignalP"/>
    </source>
</evidence>
<feature type="chain" id="PRO_5047364266" description="Secreted protein" evidence="1">
    <location>
        <begin position="17"/>
        <end position="119"/>
    </location>
</feature>
<comment type="caution">
    <text evidence="2">The sequence shown here is derived from an EMBL/GenBank/DDBJ whole genome shotgun (WGS) entry which is preliminary data.</text>
</comment>
<keyword evidence="1" id="KW-0732">Signal</keyword>
<organism evidence="2 3">
    <name type="scientific">Phyllosticta citricarpa</name>
    <dbReference type="NCBI Taxonomy" id="55181"/>
    <lineage>
        <taxon>Eukaryota</taxon>
        <taxon>Fungi</taxon>
        <taxon>Dikarya</taxon>
        <taxon>Ascomycota</taxon>
        <taxon>Pezizomycotina</taxon>
        <taxon>Dothideomycetes</taxon>
        <taxon>Dothideomycetes incertae sedis</taxon>
        <taxon>Botryosphaeriales</taxon>
        <taxon>Phyllostictaceae</taxon>
        <taxon>Phyllosticta</taxon>
    </lineage>
</organism>
<evidence type="ECO:0000313" key="2">
    <source>
        <dbReference type="EMBL" id="KAK7551595.1"/>
    </source>
</evidence>
<evidence type="ECO:0008006" key="4">
    <source>
        <dbReference type="Google" id="ProtNLM"/>
    </source>
</evidence>
<keyword evidence="3" id="KW-1185">Reference proteome</keyword>
<accession>A0ABR1MM51</accession>
<dbReference type="EMBL" id="JBBPDW010000006">
    <property type="protein sequence ID" value="KAK7551595.1"/>
    <property type="molecule type" value="Genomic_DNA"/>
</dbReference>
<gene>
    <name evidence="2" type="ORF">IWX46DRAFT_592894</name>
</gene>
<sequence length="119" mass="13694">MTGWLLVCMILEPSTALMKHSGVTNRRSSTKPRLQNAASMHHRIMGNQAGRNTTSTRCHSETKKGHQLVNQAHYPTRSHLKIQQRRRLYFCSQRWHPVTVLPYPRLQAVVNSYPTHLAP</sequence>
<reference evidence="2 3" key="1">
    <citation type="submission" date="2024-04" db="EMBL/GenBank/DDBJ databases">
        <title>Phyllosticta paracitricarpa is synonymous to the EU quarantine fungus P. citricarpa based on phylogenomic analyses.</title>
        <authorList>
            <consortium name="Lawrence Berkeley National Laboratory"/>
            <person name="Van Ingen-Buijs V.A."/>
            <person name="Van Westerhoven A.C."/>
            <person name="Haridas S."/>
            <person name="Skiadas P."/>
            <person name="Martin F."/>
            <person name="Groenewald J.Z."/>
            <person name="Crous P.W."/>
            <person name="Seidl M.F."/>
        </authorList>
    </citation>
    <scope>NUCLEOTIDE SEQUENCE [LARGE SCALE GENOMIC DNA]</scope>
    <source>
        <strain evidence="2 3">CBS 122670</strain>
    </source>
</reference>
<protein>
    <recommendedName>
        <fullName evidence="4">Secreted protein</fullName>
    </recommendedName>
</protein>
<name>A0ABR1MM51_9PEZI</name>